<evidence type="ECO:0000256" key="17">
    <source>
        <dbReference type="SAM" id="SignalP"/>
    </source>
</evidence>
<keyword evidence="5" id="KW-0964">Secreted</keyword>
<evidence type="ECO:0000256" key="15">
    <source>
        <dbReference type="PROSITE-ProRule" id="PRU01356"/>
    </source>
</evidence>
<evidence type="ECO:0000256" key="10">
    <source>
        <dbReference type="ARBA" id="ARBA00023004"/>
    </source>
</evidence>
<evidence type="ECO:0000256" key="2">
    <source>
        <dbReference type="ARBA" id="ARBA00004613"/>
    </source>
</evidence>
<dbReference type="OrthoDB" id="3065412at2759"/>
<evidence type="ECO:0000256" key="9">
    <source>
        <dbReference type="ARBA" id="ARBA00022729"/>
    </source>
</evidence>
<evidence type="ECO:0000256" key="1">
    <source>
        <dbReference type="ARBA" id="ARBA00004609"/>
    </source>
</evidence>
<keyword evidence="13" id="KW-0325">Glycoprotein</keyword>
<protein>
    <recommendedName>
        <fullName evidence="18">CFEM domain-containing protein</fullName>
    </recommendedName>
</protein>
<evidence type="ECO:0000256" key="16">
    <source>
        <dbReference type="SAM" id="MobiDB-lite"/>
    </source>
</evidence>
<dbReference type="InterPro" id="IPR008427">
    <property type="entry name" value="Extracellular_membr_CFEM_dom"/>
</dbReference>
<evidence type="ECO:0000256" key="12">
    <source>
        <dbReference type="ARBA" id="ARBA00023157"/>
    </source>
</evidence>
<dbReference type="GO" id="GO:0098552">
    <property type="term" value="C:side of membrane"/>
    <property type="evidence" value="ECO:0007669"/>
    <property type="project" value="UniProtKB-KW"/>
</dbReference>
<evidence type="ECO:0000256" key="3">
    <source>
        <dbReference type="ARBA" id="ARBA00010031"/>
    </source>
</evidence>
<keyword evidence="14" id="KW-0449">Lipoprotein</keyword>
<dbReference type="Pfam" id="PF05730">
    <property type="entry name" value="CFEM"/>
    <property type="match status" value="1"/>
</dbReference>
<dbReference type="AlphaFoldDB" id="A0A6A5T947"/>
<dbReference type="InterPro" id="IPR051735">
    <property type="entry name" value="CFEM_domain"/>
</dbReference>
<evidence type="ECO:0000313" key="19">
    <source>
        <dbReference type="EMBL" id="KAF1945447.1"/>
    </source>
</evidence>
<feature type="signal peptide" evidence="17">
    <location>
        <begin position="1"/>
        <end position="18"/>
    </location>
</feature>
<keyword evidence="10 15" id="KW-0408">Iron</keyword>
<keyword evidence="11" id="KW-0472">Membrane</keyword>
<keyword evidence="4" id="KW-1003">Cell membrane</keyword>
<sequence length="178" mass="17191">MRFSILAAIAAFSSTVLAQGLLDQIPKCAQTCFGNSLGNCGPIDIGCICGSNVITSVACCVFSTCPQADINTTISFATQICSLQNVQLDLTPDCPSNGTSSSSAASGSMSPTASVSGMSGSASHAASTAMASSATASSATASSATGASASSTGAAAILQTAGTGMGFGMVMAGLLAFL</sequence>
<evidence type="ECO:0000256" key="11">
    <source>
        <dbReference type="ARBA" id="ARBA00023136"/>
    </source>
</evidence>
<organism evidence="19 20">
    <name type="scientific">Clathrospora elynae</name>
    <dbReference type="NCBI Taxonomy" id="706981"/>
    <lineage>
        <taxon>Eukaryota</taxon>
        <taxon>Fungi</taxon>
        <taxon>Dikarya</taxon>
        <taxon>Ascomycota</taxon>
        <taxon>Pezizomycotina</taxon>
        <taxon>Dothideomycetes</taxon>
        <taxon>Pleosporomycetidae</taxon>
        <taxon>Pleosporales</taxon>
        <taxon>Diademaceae</taxon>
        <taxon>Clathrospora</taxon>
    </lineage>
</organism>
<accession>A0A6A5T947</accession>
<dbReference type="PANTHER" id="PTHR37928:SF2">
    <property type="entry name" value="GPI ANCHORED CFEM DOMAIN PROTEIN (AFU_ORTHOLOGUE AFUA_6G10580)"/>
    <property type="match status" value="1"/>
</dbReference>
<evidence type="ECO:0000256" key="7">
    <source>
        <dbReference type="ARBA" id="ARBA00022622"/>
    </source>
</evidence>
<name>A0A6A5T947_9PLEO</name>
<dbReference type="GO" id="GO:0046872">
    <property type="term" value="F:metal ion binding"/>
    <property type="evidence" value="ECO:0007669"/>
    <property type="project" value="UniProtKB-UniRule"/>
</dbReference>
<comment type="caution">
    <text evidence="15">Lacks conserved residue(s) required for the propagation of feature annotation.</text>
</comment>
<dbReference type="GO" id="GO:0005576">
    <property type="term" value="C:extracellular region"/>
    <property type="evidence" value="ECO:0007669"/>
    <property type="project" value="UniProtKB-SubCell"/>
</dbReference>
<keyword evidence="12 15" id="KW-1015">Disulfide bond</keyword>
<dbReference type="GO" id="GO:0005886">
    <property type="term" value="C:plasma membrane"/>
    <property type="evidence" value="ECO:0007669"/>
    <property type="project" value="UniProtKB-SubCell"/>
</dbReference>
<evidence type="ECO:0000256" key="13">
    <source>
        <dbReference type="ARBA" id="ARBA00023180"/>
    </source>
</evidence>
<feature type="binding site" description="axial binding residue" evidence="15">
    <location>
        <position position="44"/>
    </location>
    <ligand>
        <name>heme</name>
        <dbReference type="ChEBI" id="CHEBI:30413"/>
    </ligand>
    <ligandPart>
        <name>Fe</name>
        <dbReference type="ChEBI" id="CHEBI:18248"/>
    </ligandPart>
</feature>
<dbReference type="SMART" id="SM00747">
    <property type="entry name" value="CFEM"/>
    <property type="match status" value="1"/>
</dbReference>
<keyword evidence="20" id="KW-1185">Reference proteome</keyword>
<keyword evidence="8 15" id="KW-0479">Metal-binding</keyword>
<keyword evidence="7" id="KW-0336">GPI-anchor</keyword>
<evidence type="ECO:0000256" key="8">
    <source>
        <dbReference type="ARBA" id="ARBA00022723"/>
    </source>
</evidence>
<feature type="chain" id="PRO_5025551613" description="CFEM domain-containing protein" evidence="17">
    <location>
        <begin position="19"/>
        <end position="178"/>
    </location>
</feature>
<evidence type="ECO:0000256" key="5">
    <source>
        <dbReference type="ARBA" id="ARBA00022525"/>
    </source>
</evidence>
<dbReference type="PROSITE" id="PS52012">
    <property type="entry name" value="CFEM"/>
    <property type="match status" value="1"/>
</dbReference>
<evidence type="ECO:0000256" key="4">
    <source>
        <dbReference type="ARBA" id="ARBA00022475"/>
    </source>
</evidence>
<evidence type="ECO:0000256" key="6">
    <source>
        <dbReference type="ARBA" id="ARBA00022617"/>
    </source>
</evidence>
<reference evidence="19" key="1">
    <citation type="journal article" date="2020" name="Stud. Mycol.">
        <title>101 Dothideomycetes genomes: a test case for predicting lifestyles and emergence of pathogens.</title>
        <authorList>
            <person name="Haridas S."/>
            <person name="Albert R."/>
            <person name="Binder M."/>
            <person name="Bloem J."/>
            <person name="Labutti K."/>
            <person name="Salamov A."/>
            <person name="Andreopoulos B."/>
            <person name="Baker S."/>
            <person name="Barry K."/>
            <person name="Bills G."/>
            <person name="Bluhm B."/>
            <person name="Cannon C."/>
            <person name="Castanera R."/>
            <person name="Culley D."/>
            <person name="Daum C."/>
            <person name="Ezra D."/>
            <person name="Gonzalez J."/>
            <person name="Henrissat B."/>
            <person name="Kuo A."/>
            <person name="Liang C."/>
            <person name="Lipzen A."/>
            <person name="Lutzoni F."/>
            <person name="Magnuson J."/>
            <person name="Mondo S."/>
            <person name="Nolan M."/>
            <person name="Ohm R."/>
            <person name="Pangilinan J."/>
            <person name="Park H.-J."/>
            <person name="Ramirez L."/>
            <person name="Alfaro M."/>
            <person name="Sun H."/>
            <person name="Tritt A."/>
            <person name="Yoshinaga Y."/>
            <person name="Zwiers L.-H."/>
            <person name="Turgeon B."/>
            <person name="Goodwin S."/>
            <person name="Spatafora J."/>
            <person name="Crous P."/>
            <person name="Grigoriev I."/>
        </authorList>
    </citation>
    <scope>NUCLEOTIDE SEQUENCE</scope>
    <source>
        <strain evidence="19">CBS 161.51</strain>
    </source>
</reference>
<feature type="domain" description="CFEM" evidence="18">
    <location>
        <begin position="1"/>
        <end position="108"/>
    </location>
</feature>
<comment type="subcellular location">
    <subcellularLocation>
        <location evidence="1">Cell membrane</location>
        <topology evidence="1">Lipid-anchor</topology>
        <topology evidence="1">GPI-anchor</topology>
    </subcellularLocation>
    <subcellularLocation>
        <location evidence="2">Secreted</location>
    </subcellularLocation>
</comment>
<feature type="disulfide bond" evidence="15">
    <location>
        <begin position="40"/>
        <end position="47"/>
    </location>
</feature>
<evidence type="ECO:0000259" key="18">
    <source>
        <dbReference type="PROSITE" id="PS52012"/>
    </source>
</evidence>
<comment type="similarity">
    <text evidence="3">Belongs to the RBT5 family.</text>
</comment>
<feature type="region of interest" description="Disordered" evidence="16">
    <location>
        <begin position="97"/>
        <end position="116"/>
    </location>
</feature>
<gene>
    <name evidence="19" type="ORF">EJ02DRAFT_463276</name>
</gene>
<dbReference type="PANTHER" id="PTHR37928">
    <property type="entry name" value="CFEM DOMAIN PROTEIN (AFU_ORTHOLOGUE AFUA_6G14090)"/>
    <property type="match status" value="1"/>
</dbReference>
<evidence type="ECO:0000256" key="14">
    <source>
        <dbReference type="ARBA" id="ARBA00023288"/>
    </source>
</evidence>
<dbReference type="Proteomes" id="UP000800038">
    <property type="component" value="Unassembled WGS sequence"/>
</dbReference>
<dbReference type="EMBL" id="ML976009">
    <property type="protein sequence ID" value="KAF1945447.1"/>
    <property type="molecule type" value="Genomic_DNA"/>
</dbReference>
<keyword evidence="9 17" id="KW-0732">Signal</keyword>
<proteinExistence type="inferred from homology"/>
<keyword evidence="6 15" id="KW-0349">Heme</keyword>
<evidence type="ECO:0000313" key="20">
    <source>
        <dbReference type="Proteomes" id="UP000800038"/>
    </source>
</evidence>